<dbReference type="InterPro" id="IPR002347">
    <property type="entry name" value="SDR_fam"/>
</dbReference>
<dbReference type="InterPro" id="IPR020904">
    <property type="entry name" value="Sc_DH/Rdtase_CS"/>
</dbReference>
<evidence type="ECO:0008006" key="6">
    <source>
        <dbReference type="Google" id="ProtNLM"/>
    </source>
</evidence>
<sequence length="265" mass="28630">MAQRRVLITGAGSGLGQALAMRYAKAGDRVACVDIDAARAELTRAALPGSGHLTMAANVANDEAMEQVHETVAREWGGLDVLVNNAGMATGGAMVDTTMAEWRTVLDVNVLSVVRGCRLFLPGMIAAGRGHVVNTASFAGLAGAPSIMSYGVSKAAVVALSEQLRAEVHDKGVRVSVLCPAFFRTNLLESWQGNPKLKDFAARMMDTAPDTLDSVADYVFAALERGEFLVLPTKREPMRWRLKRWLPETYFRQLLKMVKSRTAGH</sequence>
<protein>
    <recommendedName>
        <fullName evidence="6">Short-chain dehydrogenase</fullName>
    </recommendedName>
</protein>
<comment type="similarity">
    <text evidence="1 3">Belongs to the short-chain dehydrogenases/reductases (SDR) family.</text>
</comment>
<dbReference type="EMBL" id="AVCK01000022">
    <property type="protein sequence ID" value="KFN45849.1"/>
    <property type="molecule type" value="Genomic_DNA"/>
</dbReference>
<dbReference type="RefSeq" id="WP_034212631.1">
    <property type="nucleotide sequence ID" value="NZ_AVCK01000022.1"/>
</dbReference>
<proteinExistence type="inferred from homology"/>
<dbReference type="GO" id="GO:0016020">
    <property type="term" value="C:membrane"/>
    <property type="evidence" value="ECO:0007669"/>
    <property type="project" value="TreeGrafter"/>
</dbReference>
<dbReference type="CDD" id="cd05233">
    <property type="entry name" value="SDR_c"/>
    <property type="match status" value="1"/>
</dbReference>
<evidence type="ECO:0000256" key="2">
    <source>
        <dbReference type="ARBA" id="ARBA00023002"/>
    </source>
</evidence>
<dbReference type="PRINTS" id="PR00081">
    <property type="entry name" value="GDHRDH"/>
</dbReference>
<dbReference type="PANTHER" id="PTHR44196">
    <property type="entry name" value="DEHYDROGENASE/REDUCTASE SDR FAMILY MEMBER 7B"/>
    <property type="match status" value="1"/>
</dbReference>
<dbReference type="PROSITE" id="PS00061">
    <property type="entry name" value="ADH_SHORT"/>
    <property type="match status" value="1"/>
</dbReference>
<keyword evidence="5" id="KW-1185">Reference proteome</keyword>
<organism evidence="4 5">
    <name type="scientific">Arenimonas metalli CF5-1</name>
    <dbReference type="NCBI Taxonomy" id="1384056"/>
    <lineage>
        <taxon>Bacteria</taxon>
        <taxon>Pseudomonadati</taxon>
        <taxon>Pseudomonadota</taxon>
        <taxon>Gammaproteobacteria</taxon>
        <taxon>Lysobacterales</taxon>
        <taxon>Lysobacteraceae</taxon>
        <taxon>Arenimonas</taxon>
    </lineage>
</organism>
<dbReference type="PRINTS" id="PR00080">
    <property type="entry name" value="SDRFAMILY"/>
</dbReference>
<dbReference type="OrthoDB" id="9810734at2"/>
<dbReference type="PANTHER" id="PTHR44196:SF1">
    <property type="entry name" value="DEHYDROGENASE_REDUCTASE SDR FAMILY MEMBER 7B"/>
    <property type="match status" value="1"/>
</dbReference>
<evidence type="ECO:0000256" key="1">
    <source>
        <dbReference type="ARBA" id="ARBA00006484"/>
    </source>
</evidence>
<dbReference type="STRING" id="1384056.N787_02575"/>
<gene>
    <name evidence="4" type="ORF">N787_02575</name>
</gene>
<accession>A0A091B4P8</accession>
<evidence type="ECO:0000313" key="4">
    <source>
        <dbReference type="EMBL" id="KFN45849.1"/>
    </source>
</evidence>
<dbReference type="Proteomes" id="UP000029393">
    <property type="component" value="Unassembled WGS sequence"/>
</dbReference>
<comment type="caution">
    <text evidence="4">The sequence shown here is derived from an EMBL/GenBank/DDBJ whole genome shotgun (WGS) entry which is preliminary data.</text>
</comment>
<evidence type="ECO:0000313" key="5">
    <source>
        <dbReference type="Proteomes" id="UP000029393"/>
    </source>
</evidence>
<dbReference type="InterPro" id="IPR036291">
    <property type="entry name" value="NAD(P)-bd_dom_sf"/>
</dbReference>
<dbReference type="AlphaFoldDB" id="A0A091B4P8"/>
<evidence type="ECO:0000256" key="3">
    <source>
        <dbReference type="RuleBase" id="RU000363"/>
    </source>
</evidence>
<dbReference type="PATRIC" id="fig|1384056.3.peg.1634"/>
<dbReference type="GO" id="GO:0016491">
    <property type="term" value="F:oxidoreductase activity"/>
    <property type="evidence" value="ECO:0007669"/>
    <property type="project" value="UniProtKB-KW"/>
</dbReference>
<dbReference type="eggNOG" id="COG0300">
    <property type="taxonomic scope" value="Bacteria"/>
</dbReference>
<dbReference type="SUPFAM" id="SSF51735">
    <property type="entry name" value="NAD(P)-binding Rossmann-fold domains"/>
    <property type="match status" value="1"/>
</dbReference>
<keyword evidence="2" id="KW-0560">Oxidoreductase</keyword>
<dbReference type="Pfam" id="PF00106">
    <property type="entry name" value="adh_short"/>
    <property type="match status" value="1"/>
</dbReference>
<reference evidence="4 5" key="1">
    <citation type="submission" date="2013-09" db="EMBL/GenBank/DDBJ databases">
        <title>Genome sequencing of Arenimonas metalli.</title>
        <authorList>
            <person name="Chen F."/>
            <person name="Wang G."/>
        </authorList>
    </citation>
    <scope>NUCLEOTIDE SEQUENCE [LARGE SCALE GENOMIC DNA]</scope>
    <source>
        <strain evidence="4 5">CF5-1</strain>
    </source>
</reference>
<name>A0A091B4P8_9GAMM</name>
<dbReference type="Gene3D" id="3.40.50.720">
    <property type="entry name" value="NAD(P)-binding Rossmann-like Domain"/>
    <property type="match status" value="1"/>
</dbReference>